<dbReference type="GO" id="GO:0016020">
    <property type="term" value="C:membrane"/>
    <property type="evidence" value="ECO:0007669"/>
    <property type="project" value="UniProtKB-SubCell"/>
</dbReference>
<dbReference type="PANTHER" id="PTHR37306">
    <property type="entry name" value="COLICIN V PRODUCTION PROTEIN"/>
    <property type="match status" value="1"/>
</dbReference>
<evidence type="ECO:0000256" key="1">
    <source>
        <dbReference type="ARBA" id="ARBA00004141"/>
    </source>
</evidence>
<dbReference type="Proteomes" id="UP000622610">
    <property type="component" value="Unassembled WGS sequence"/>
</dbReference>
<dbReference type="RefSeq" id="WP_188366221.1">
    <property type="nucleotide sequence ID" value="NZ_BMDT01000001.1"/>
</dbReference>
<evidence type="ECO:0000256" key="3">
    <source>
        <dbReference type="ARBA" id="ARBA00022989"/>
    </source>
</evidence>
<feature type="transmembrane region" description="Helical" evidence="5">
    <location>
        <begin position="119"/>
        <end position="140"/>
    </location>
</feature>
<accession>A0A917N558</accession>
<sequence>MIGILIVLILLLAFYSGNRRGTALQLVYSGGFFIAFLIAKKYYEQLGEKISLYVPYLSVSPDTKMVFFTQEKSFDLDKSFYAGLSFIGILMFVYLITKFIGILASALRYQQLIPSVDGIVAGVMNLVIAYVWIFLLFKLLTLIPIDSIQNLFEVGSIPRFIIEKSPFLADYFEKIWITQLIGS</sequence>
<comment type="caution">
    <text evidence="6">The sequence shown here is derived from an EMBL/GenBank/DDBJ whole genome shotgun (WGS) entry which is preliminary data.</text>
</comment>
<organism evidence="6 7">
    <name type="scientific">Enterococcus alcedinis</name>
    <dbReference type="NCBI Taxonomy" id="1274384"/>
    <lineage>
        <taxon>Bacteria</taxon>
        <taxon>Bacillati</taxon>
        <taxon>Bacillota</taxon>
        <taxon>Bacilli</taxon>
        <taxon>Lactobacillales</taxon>
        <taxon>Enterococcaceae</taxon>
        <taxon>Enterococcus</taxon>
    </lineage>
</organism>
<protein>
    <submittedName>
        <fullName evidence="6">Colicin V production protein CvpA</fullName>
    </submittedName>
</protein>
<dbReference type="AlphaFoldDB" id="A0A917N558"/>
<dbReference type="InterPro" id="IPR003825">
    <property type="entry name" value="Colicin-V_CvpA"/>
</dbReference>
<keyword evidence="7" id="KW-1185">Reference proteome</keyword>
<evidence type="ECO:0000313" key="6">
    <source>
        <dbReference type="EMBL" id="GGI64357.1"/>
    </source>
</evidence>
<name>A0A917N558_9ENTE</name>
<feature type="transmembrane region" description="Helical" evidence="5">
    <location>
        <begin position="26"/>
        <end position="43"/>
    </location>
</feature>
<keyword evidence="2 5" id="KW-0812">Transmembrane</keyword>
<reference evidence="6" key="1">
    <citation type="journal article" date="2014" name="Int. J. Syst. Evol. Microbiol.">
        <title>Complete genome sequence of Corynebacterium casei LMG S-19264T (=DSM 44701T), isolated from a smear-ripened cheese.</title>
        <authorList>
            <consortium name="US DOE Joint Genome Institute (JGI-PGF)"/>
            <person name="Walter F."/>
            <person name="Albersmeier A."/>
            <person name="Kalinowski J."/>
            <person name="Ruckert C."/>
        </authorList>
    </citation>
    <scope>NUCLEOTIDE SEQUENCE</scope>
    <source>
        <strain evidence="6">CCM 8433</strain>
    </source>
</reference>
<keyword evidence="4 5" id="KW-0472">Membrane</keyword>
<gene>
    <name evidence="6" type="ORF">GCM10011482_00110</name>
</gene>
<evidence type="ECO:0000256" key="4">
    <source>
        <dbReference type="ARBA" id="ARBA00023136"/>
    </source>
</evidence>
<evidence type="ECO:0000256" key="2">
    <source>
        <dbReference type="ARBA" id="ARBA00022692"/>
    </source>
</evidence>
<feature type="transmembrane region" description="Helical" evidence="5">
    <location>
        <begin position="80"/>
        <end position="107"/>
    </location>
</feature>
<dbReference type="Pfam" id="PF02674">
    <property type="entry name" value="Colicin_V"/>
    <property type="match status" value="1"/>
</dbReference>
<dbReference type="PANTHER" id="PTHR37306:SF1">
    <property type="entry name" value="COLICIN V PRODUCTION PROTEIN"/>
    <property type="match status" value="1"/>
</dbReference>
<proteinExistence type="predicted"/>
<evidence type="ECO:0000256" key="5">
    <source>
        <dbReference type="SAM" id="Phobius"/>
    </source>
</evidence>
<reference evidence="6" key="2">
    <citation type="submission" date="2020-09" db="EMBL/GenBank/DDBJ databases">
        <authorList>
            <person name="Sun Q."/>
            <person name="Sedlacek I."/>
        </authorList>
    </citation>
    <scope>NUCLEOTIDE SEQUENCE</scope>
    <source>
        <strain evidence="6">CCM 8433</strain>
    </source>
</reference>
<evidence type="ECO:0000313" key="7">
    <source>
        <dbReference type="Proteomes" id="UP000622610"/>
    </source>
</evidence>
<comment type="subcellular location">
    <subcellularLocation>
        <location evidence="1">Membrane</location>
        <topology evidence="1">Multi-pass membrane protein</topology>
    </subcellularLocation>
</comment>
<dbReference type="GO" id="GO:0009403">
    <property type="term" value="P:toxin biosynthetic process"/>
    <property type="evidence" value="ECO:0007669"/>
    <property type="project" value="InterPro"/>
</dbReference>
<keyword evidence="3 5" id="KW-1133">Transmembrane helix</keyword>
<dbReference type="EMBL" id="BMDT01000001">
    <property type="protein sequence ID" value="GGI64357.1"/>
    <property type="molecule type" value="Genomic_DNA"/>
</dbReference>